<organism evidence="4 5">
    <name type="scientific">Arthrobacter liuii</name>
    <dbReference type="NCBI Taxonomy" id="1476996"/>
    <lineage>
        <taxon>Bacteria</taxon>
        <taxon>Bacillati</taxon>
        <taxon>Actinomycetota</taxon>
        <taxon>Actinomycetes</taxon>
        <taxon>Micrococcales</taxon>
        <taxon>Micrococcaceae</taxon>
        <taxon>Arthrobacter</taxon>
    </lineage>
</organism>
<name>A0ABQ2AWP9_9MICC</name>
<dbReference type="InterPro" id="IPR036625">
    <property type="entry name" value="E3-bd_dom_sf"/>
</dbReference>
<accession>A0ABQ2AWP9</accession>
<proteinExistence type="predicted"/>
<dbReference type="InterPro" id="IPR042261">
    <property type="entry name" value="Lsr2-like_dimerization"/>
</dbReference>
<gene>
    <name evidence="4" type="ORF">GCM10007170_37330</name>
</gene>
<dbReference type="RefSeq" id="WP_188573037.1">
    <property type="nucleotide sequence ID" value="NZ_BMFW01000026.1"/>
</dbReference>
<feature type="domain" description="Lsr2 DNA-binding" evidence="3">
    <location>
        <begin position="71"/>
        <end position="103"/>
    </location>
</feature>
<reference evidence="5" key="1">
    <citation type="journal article" date="2019" name="Int. J. Syst. Evol. Microbiol.">
        <title>The Global Catalogue of Microorganisms (GCM) 10K type strain sequencing project: providing services to taxonomists for standard genome sequencing and annotation.</title>
        <authorList>
            <consortium name="The Broad Institute Genomics Platform"/>
            <consortium name="The Broad Institute Genome Sequencing Center for Infectious Disease"/>
            <person name="Wu L."/>
            <person name="Ma J."/>
        </authorList>
    </citation>
    <scope>NUCLEOTIDE SEQUENCE [LARGE SCALE GENOMIC DNA]</scope>
    <source>
        <strain evidence="5">CGMCC 1.12778</strain>
    </source>
</reference>
<keyword evidence="1" id="KW-0238">DNA-binding</keyword>
<evidence type="ECO:0000256" key="1">
    <source>
        <dbReference type="ARBA" id="ARBA00023125"/>
    </source>
</evidence>
<comment type="caution">
    <text evidence="4">The sequence shown here is derived from an EMBL/GenBank/DDBJ whole genome shotgun (WGS) entry which is preliminary data.</text>
</comment>
<keyword evidence="5" id="KW-1185">Reference proteome</keyword>
<evidence type="ECO:0000313" key="4">
    <source>
        <dbReference type="EMBL" id="GGI00363.1"/>
    </source>
</evidence>
<dbReference type="InterPro" id="IPR055370">
    <property type="entry name" value="Lsr2_DNA-bd"/>
</dbReference>
<dbReference type="Proteomes" id="UP000643279">
    <property type="component" value="Unassembled WGS sequence"/>
</dbReference>
<feature type="domain" description="Lsr2 dimerization" evidence="2">
    <location>
        <begin position="1"/>
        <end position="57"/>
    </location>
</feature>
<dbReference type="Pfam" id="PF11774">
    <property type="entry name" value="Lsr2"/>
    <property type="match status" value="1"/>
</dbReference>
<protein>
    <submittedName>
        <fullName evidence="4">Lsr2 family protein</fullName>
    </submittedName>
</protein>
<evidence type="ECO:0000259" key="3">
    <source>
        <dbReference type="Pfam" id="PF23359"/>
    </source>
</evidence>
<sequence length="108" mass="11911">MASRTVIELVDDLDGSEATETVRFALDGSDYEIDLADRNTDLLRSLLARFVDASRKTSGTRQTPRAHRLAASADTKAVRAWAAEKGIEVNARGRVREDVVKRYLASFG</sequence>
<dbReference type="InterPro" id="IPR024412">
    <property type="entry name" value="Lsr2_dim_dom"/>
</dbReference>
<evidence type="ECO:0000259" key="2">
    <source>
        <dbReference type="Pfam" id="PF11774"/>
    </source>
</evidence>
<dbReference type="EMBL" id="BMFW01000026">
    <property type="protein sequence ID" value="GGI00363.1"/>
    <property type="molecule type" value="Genomic_DNA"/>
</dbReference>
<dbReference type="Gene3D" id="3.30.60.230">
    <property type="entry name" value="Lsr2, dimerization domain"/>
    <property type="match status" value="1"/>
</dbReference>
<evidence type="ECO:0000313" key="5">
    <source>
        <dbReference type="Proteomes" id="UP000643279"/>
    </source>
</evidence>
<dbReference type="Gene3D" id="4.10.320.10">
    <property type="entry name" value="E3-binding domain"/>
    <property type="match status" value="1"/>
</dbReference>
<dbReference type="Pfam" id="PF23359">
    <property type="entry name" value="Lsr2_DNA-bd"/>
    <property type="match status" value="1"/>
</dbReference>